<dbReference type="GO" id="GO:0000146">
    <property type="term" value="F:microfilament motor activity"/>
    <property type="evidence" value="ECO:0007669"/>
    <property type="project" value="TreeGrafter"/>
</dbReference>
<dbReference type="GO" id="GO:0016460">
    <property type="term" value="C:myosin II complex"/>
    <property type="evidence" value="ECO:0007669"/>
    <property type="project" value="TreeGrafter"/>
</dbReference>
<reference evidence="2 3" key="1">
    <citation type="submission" date="2019-09" db="EMBL/GenBank/DDBJ databases">
        <authorList>
            <person name="Kritzky A."/>
            <person name="Schelkanova E.Y."/>
            <person name="Alkhova Z.V."/>
            <person name="Smirnova N.I."/>
        </authorList>
    </citation>
    <scope>NUCLEOTIDE SEQUENCE [LARGE SCALE GENOMIC DNA]</scope>
    <source>
        <strain evidence="2 3">M1526</strain>
    </source>
</reference>
<dbReference type="InterPro" id="IPR021979">
    <property type="entry name" value="DUF3584"/>
</dbReference>
<protein>
    <submittedName>
        <fullName evidence="2">ATP-binding protein</fullName>
    </submittedName>
</protein>
<dbReference type="GO" id="GO:0005737">
    <property type="term" value="C:cytoplasm"/>
    <property type="evidence" value="ECO:0007669"/>
    <property type="project" value="TreeGrafter"/>
</dbReference>
<name>A0A5Q6PJX3_VIBCL</name>
<dbReference type="EMBL" id="VUAA01000007">
    <property type="protein sequence ID" value="KAA1255187.1"/>
    <property type="molecule type" value="Genomic_DNA"/>
</dbReference>
<comment type="caution">
    <text evidence="2">The sequence shown here is derived from an EMBL/GenBank/DDBJ whole genome shotgun (WGS) entry which is preliminary data.</text>
</comment>
<dbReference type="GO" id="GO:0005524">
    <property type="term" value="F:ATP binding"/>
    <property type="evidence" value="ECO:0007669"/>
    <property type="project" value="UniProtKB-KW"/>
</dbReference>
<sequence>MKKGLRKIILINSYLKELVSEVEIGNNTMITGDNGAGKTSFLKLIPAFFGMKTSKISKKSENSDNFVQFYLPYKNSYIVYEYVTHLGNVAQVVLSRHHTTSIEPKVQYRFVAKPFDATDYLNEEQEGKFIALEPHELHTLWSERLINFTKAVPTQSDFRKVMQNDELRTVEKDFHPYSLTGGRNNLKHIDYIVHALITGKVSIPDIKSLLAKIMHQSGGDYNLQFNPNEAERWIEHYEVVSKFESKKESYMTTLENGNELIENEDQLEVQAKYIESALQVISEQFVELQQSVQSKKSVLKEAENAKNQLIETSSESLSNLKGRISGASTQIDKINRQQDHFIDQEIEHKLALFESIPEKEADVATLQSDLDYYSSHSKDIEQINSESELRVKEKNADIKREQKAKESALKAIDGEHEIAKSSLEQNHSKLISQIEKQYSQEREISIGEKHKVEAEISSLSNAILSVPLDEEVVAIAAEISKTHTREVELLNESGSLSSQKYSIQNSDLLSEKNTITSQLKELLNEKNAHLKSIETLDELKNGLKGSALNAIRAIDPELINNPIIKVLGHKLLLRTDLSAHIDEIDIDAGIYGLHIDIDSLQSPSEFEDMDNQIIILDEKIAEIDAKTEAIRQRLKEIDAKIATNNVELKRLDKKLDEVRTLIDENKSKREFLSDKKASLIAEKEASLIKRKEAAEKMLRKAERNIAAITEKRDESIEELNALHLTAKSDCDTMFSEKREASEDIFEQRIDRLKKDIKAIREDANARINDIDFDNEAYRSVKASYDKLIETIEEYRSYEPLINSYTKFKEDDLTRLDDLIAEKQSLLQEQSLLTQKVEIAKQDYARKKADIETEVSALNRKIDALTEQKSNLTSLSSSLSDMGIETVHDAEIPNDFDISDFVATNQKLVSKTISMGKSVKRELSSIQQELVSNGSEDIRKCWNDEVGMMTTSNSHRLYRAQIVAFNKIVHEIIPGFKQIVISNALAMGHGVNEFKLQLNGISRTINDLGRKISDAVNGCSNYDSITDISINLESVIHKIHGWESIVDFCDAYTSWQESDYKENILPGETFKNRLKQIIDIKRIGNSDVKIEDLFNVVFAVTENGRRKTARTATDLEKMSSNGLTFLFISTLYLGMIKVQRGASLVSIQWPVDELGKLSTENTLRLIGILENNNIAIATALPEPNIDLMNSFGKMYHISKHGYLVENNVEKDELALMMENA</sequence>
<dbReference type="SUPFAM" id="SSF52540">
    <property type="entry name" value="P-loop containing nucleoside triphosphate hydrolases"/>
    <property type="match status" value="1"/>
</dbReference>
<evidence type="ECO:0000313" key="2">
    <source>
        <dbReference type="EMBL" id="KAA1255187.1"/>
    </source>
</evidence>
<dbReference type="PANTHER" id="PTHR45615">
    <property type="entry name" value="MYOSIN HEAVY CHAIN, NON-MUSCLE"/>
    <property type="match status" value="1"/>
</dbReference>
<accession>A0A5Q6PJX3</accession>
<keyword evidence="2" id="KW-0547">Nucleotide-binding</keyword>
<keyword evidence="1" id="KW-0175">Coiled coil</keyword>
<keyword evidence="2" id="KW-0067">ATP-binding</keyword>
<dbReference type="Proteomes" id="UP000323225">
    <property type="component" value="Unassembled WGS sequence"/>
</dbReference>
<dbReference type="Gene3D" id="3.40.50.300">
    <property type="entry name" value="P-loop containing nucleotide triphosphate hydrolases"/>
    <property type="match status" value="1"/>
</dbReference>
<dbReference type="PANTHER" id="PTHR45615:SF40">
    <property type="entry name" value="MYOSIN HEAVY CHAIN, NON-MUSCLE"/>
    <property type="match status" value="1"/>
</dbReference>
<proteinExistence type="predicted"/>
<evidence type="ECO:0000313" key="3">
    <source>
        <dbReference type="Proteomes" id="UP000323225"/>
    </source>
</evidence>
<feature type="coiled-coil region" evidence="1">
    <location>
        <begin position="384"/>
        <end position="411"/>
    </location>
</feature>
<organism evidence="2 3">
    <name type="scientific">Vibrio cholerae</name>
    <dbReference type="NCBI Taxonomy" id="666"/>
    <lineage>
        <taxon>Bacteria</taxon>
        <taxon>Pseudomonadati</taxon>
        <taxon>Pseudomonadota</taxon>
        <taxon>Gammaproteobacteria</taxon>
        <taxon>Vibrionales</taxon>
        <taxon>Vibrionaceae</taxon>
        <taxon>Vibrio</taxon>
    </lineage>
</organism>
<dbReference type="InterPro" id="IPR027417">
    <property type="entry name" value="P-loop_NTPase"/>
</dbReference>
<dbReference type="AlphaFoldDB" id="A0A5Q6PJX3"/>
<feature type="coiled-coil region" evidence="1">
    <location>
        <begin position="634"/>
        <end position="718"/>
    </location>
</feature>
<dbReference type="GO" id="GO:0051015">
    <property type="term" value="F:actin filament binding"/>
    <property type="evidence" value="ECO:0007669"/>
    <property type="project" value="TreeGrafter"/>
</dbReference>
<feature type="coiled-coil region" evidence="1">
    <location>
        <begin position="505"/>
        <end position="539"/>
    </location>
</feature>
<feature type="coiled-coil region" evidence="1">
    <location>
        <begin position="815"/>
        <end position="874"/>
    </location>
</feature>
<dbReference type="Pfam" id="PF12128">
    <property type="entry name" value="DUF3584"/>
    <property type="match status" value="1"/>
</dbReference>
<evidence type="ECO:0000256" key="1">
    <source>
        <dbReference type="SAM" id="Coils"/>
    </source>
</evidence>
<feature type="coiled-coil region" evidence="1">
    <location>
        <begin position="285"/>
        <end position="337"/>
    </location>
</feature>
<dbReference type="GO" id="GO:0032982">
    <property type="term" value="C:myosin filament"/>
    <property type="evidence" value="ECO:0007669"/>
    <property type="project" value="TreeGrafter"/>
</dbReference>
<gene>
    <name evidence="2" type="ORF">F0M16_08190</name>
</gene>